<comment type="caution">
    <text evidence="2">The sequence shown here is derived from an EMBL/GenBank/DDBJ whole genome shotgun (WGS) entry which is preliminary data.</text>
</comment>
<accession>A0ABQ4ZU05</accession>
<sequence length="281" mass="31899">MVCQANNLHEVDYDQLYDYLKPNEKNVNASRAKRAARTHDQLALVVNHCAAPSLSHTSSPYYVTYPPFDGRMNVHSKNVGNSGRNMGKIDENSGNATYGQQANGNNAKVQRVLRTSYFRKYTYCSVLQLQADVAAKKDETGVDLNKKENDFLLANIHDTEELEELNATCIMMATPQSVNKDFRAGLSYDSDFAHEVHDSQTSFISDMFAKCDHEQYYLEQTRAIKPTYDDDQIDGNIIFDDPDVEGNSENEEQDNNGHDQKNVKFKLLIGNVNLKLRKQIR</sequence>
<evidence type="ECO:0000313" key="2">
    <source>
        <dbReference type="EMBL" id="GJS92617.1"/>
    </source>
</evidence>
<reference evidence="2" key="1">
    <citation type="journal article" date="2022" name="Int. J. Mol. Sci.">
        <title>Draft Genome of Tanacetum Coccineum: Genomic Comparison of Closely Related Tanacetum-Family Plants.</title>
        <authorList>
            <person name="Yamashiro T."/>
            <person name="Shiraishi A."/>
            <person name="Nakayama K."/>
            <person name="Satake H."/>
        </authorList>
    </citation>
    <scope>NUCLEOTIDE SEQUENCE</scope>
</reference>
<evidence type="ECO:0000313" key="3">
    <source>
        <dbReference type="Proteomes" id="UP001151760"/>
    </source>
</evidence>
<name>A0ABQ4ZU05_9ASTR</name>
<evidence type="ECO:0000256" key="1">
    <source>
        <dbReference type="SAM" id="MobiDB-lite"/>
    </source>
</evidence>
<dbReference type="EMBL" id="BQNB010011595">
    <property type="protein sequence ID" value="GJS92617.1"/>
    <property type="molecule type" value="Genomic_DNA"/>
</dbReference>
<gene>
    <name evidence="2" type="ORF">Tco_0799585</name>
</gene>
<keyword evidence="3" id="KW-1185">Reference proteome</keyword>
<feature type="compositionally biased region" description="Polar residues" evidence="1">
    <location>
        <begin position="92"/>
        <end position="102"/>
    </location>
</feature>
<organism evidence="2 3">
    <name type="scientific">Tanacetum coccineum</name>
    <dbReference type="NCBI Taxonomy" id="301880"/>
    <lineage>
        <taxon>Eukaryota</taxon>
        <taxon>Viridiplantae</taxon>
        <taxon>Streptophyta</taxon>
        <taxon>Embryophyta</taxon>
        <taxon>Tracheophyta</taxon>
        <taxon>Spermatophyta</taxon>
        <taxon>Magnoliopsida</taxon>
        <taxon>eudicotyledons</taxon>
        <taxon>Gunneridae</taxon>
        <taxon>Pentapetalae</taxon>
        <taxon>asterids</taxon>
        <taxon>campanulids</taxon>
        <taxon>Asterales</taxon>
        <taxon>Asteraceae</taxon>
        <taxon>Asteroideae</taxon>
        <taxon>Anthemideae</taxon>
        <taxon>Anthemidinae</taxon>
        <taxon>Tanacetum</taxon>
    </lineage>
</organism>
<dbReference type="Proteomes" id="UP001151760">
    <property type="component" value="Unassembled WGS sequence"/>
</dbReference>
<reference evidence="2" key="2">
    <citation type="submission" date="2022-01" db="EMBL/GenBank/DDBJ databases">
        <authorList>
            <person name="Yamashiro T."/>
            <person name="Shiraishi A."/>
            <person name="Satake H."/>
            <person name="Nakayama K."/>
        </authorList>
    </citation>
    <scope>NUCLEOTIDE SEQUENCE</scope>
</reference>
<proteinExistence type="predicted"/>
<feature type="region of interest" description="Disordered" evidence="1">
    <location>
        <begin position="235"/>
        <end position="261"/>
    </location>
</feature>
<feature type="region of interest" description="Disordered" evidence="1">
    <location>
        <begin position="82"/>
        <end position="102"/>
    </location>
</feature>
<protein>
    <submittedName>
        <fullName evidence="2">Uncharacterized protein</fullName>
    </submittedName>
</protein>
<feature type="compositionally biased region" description="Acidic residues" evidence="1">
    <location>
        <begin position="240"/>
        <end position="254"/>
    </location>
</feature>